<dbReference type="OrthoDB" id="9961232at2"/>
<evidence type="ECO:0000313" key="2">
    <source>
        <dbReference type="Proteomes" id="UP000319499"/>
    </source>
</evidence>
<evidence type="ECO:0000313" key="1">
    <source>
        <dbReference type="EMBL" id="TWP26673.1"/>
    </source>
</evidence>
<dbReference type="RefSeq" id="WP_146263092.1">
    <property type="nucleotide sequence ID" value="NZ_SELG01000041.1"/>
</dbReference>
<dbReference type="EMBL" id="SELH01000025">
    <property type="protein sequence ID" value="TWP26673.1"/>
    <property type="molecule type" value="Genomic_DNA"/>
</dbReference>
<keyword evidence="2" id="KW-1185">Reference proteome</keyword>
<proteinExistence type="predicted"/>
<accession>A0A563D9Q2</accession>
<organism evidence="1 2">
    <name type="scientific">Apibacter muscae</name>
    <dbReference type="NCBI Taxonomy" id="2509004"/>
    <lineage>
        <taxon>Bacteria</taxon>
        <taxon>Pseudomonadati</taxon>
        <taxon>Bacteroidota</taxon>
        <taxon>Flavobacteriia</taxon>
        <taxon>Flavobacteriales</taxon>
        <taxon>Weeksellaceae</taxon>
        <taxon>Apibacter</taxon>
    </lineage>
</organism>
<dbReference type="AlphaFoldDB" id="A0A563D9Q2"/>
<dbReference type="Proteomes" id="UP000319499">
    <property type="component" value="Unassembled WGS sequence"/>
</dbReference>
<comment type="caution">
    <text evidence="1">The sequence shown here is derived from an EMBL/GenBank/DDBJ whole genome shotgun (WGS) entry which is preliminary data.</text>
</comment>
<protein>
    <submittedName>
        <fullName evidence="1">Uncharacterized protein</fullName>
    </submittedName>
</protein>
<name>A0A563D9Q2_9FLAO</name>
<reference evidence="1 2" key="1">
    <citation type="submission" date="2019-02" db="EMBL/GenBank/DDBJ databases">
        <title>Apibacter muscae sp. nov.: a novel member of the house fly microbiota.</title>
        <authorList>
            <person name="Park R."/>
        </authorList>
    </citation>
    <scope>NUCLEOTIDE SEQUENCE [LARGE SCALE GENOMIC DNA]</scope>
    <source>
        <strain evidence="1 2">AL1</strain>
    </source>
</reference>
<gene>
    <name evidence="1" type="ORF">ETU09_08905</name>
</gene>
<sequence>MDRAKIDFVKTEIYKALLLSDEVKKEKEFHLVSIQTLDLDINPNSNFFQIFIKEKKDSISVDKLNQKMPYNYKIYKELKEEKFMDSNLQRVNLYQAFSEYNEWKPVNYSYIRIYEPLDKWANLYLYISDLIGGNPYEIIPVFYTQIKNKQELKQEYKLYKIVYSKQGKIESINTIN</sequence>